<dbReference type="GO" id="GO:0051321">
    <property type="term" value="P:meiotic cell cycle"/>
    <property type="evidence" value="ECO:0007669"/>
    <property type="project" value="UniProtKB-KW"/>
</dbReference>
<proteinExistence type="predicted"/>
<feature type="compositionally biased region" description="Low complexity" evidence="1">
    <location>
        <begin position="11"/>
        <end position="32"/>
    </location>
</feature>
<reference evidence="3" key="1">
    <citation type="submission" date="2018-03" db="EMBL/GenBank/DDBJ databases">
        <authorList>
            <person name="Guldener U."/>
        </authorList>
    </citation>
    <scope>NUCLEOTIDE SEQUENCE</scope>
</reference>
<dbReference type="GO" id="GO:0043138">
    <property type="term" value="F:3'-5' DNA helicase activity"/>
    <property type="evidence" value="ECO:0007669"/>
    <property type="project" value="UniProtKB-EC"/>
</dbReference>
<feature type="domain" description="SEC63" evidence="2">
    <location>
        <begin position="33"/>
        <end position="346"/>
    </location>
</feature>
<dbReference type="Proteomes" id="UP001187682">
    <property type="component" value="Unassembled WGS sequence"/>
</dbReference>
<feature type="region of interest" description="Disordered" evidence="1">
    <location>
        <begin position="1"/>
        <end position="32"/>
    </location>
</feature>
<dbReference type="SUPFAM" id="SSF158702">
    <property type="entry name" value="Sec63 N-terminal domain-like"/>
    <property type="match status" value="1"/>
</dbReference>
<dbReference type="Gene3D" id="1.10.3380.10">
    <property type="entry name" value="Sec63 N-terminal domain-like domain"/>
    <property type="match status" value="1"/>
</dbReference>
<dbReference type="Pfam" id="PF02889">
    <property type="entry name" value="Sec63"/>
    <property type="match status" value="1"/>
</dbReference>
<protein>
    <recommendedName>
        <fullName evidence="2">SEC63 domain-containing protein</fullName>
    </recommendedName>
</protein>
<evidence type="ECO:0000256" key="1">
    <source>
        <dbReference type="SAM" id="MobiDB-lite"/>
    </source>
</evidence>
<gene>
    <name evidence="3" type="ORF">DNG_07491</name>
</gene>
<dbReference type="PANTHER" id="PTHR47835:SF3">
    <property type="entry name" value="HELICASE FOR MEIOSIS 1"/>
    <property type="match status" value="1"/>
</dbReference>
<evidence type="ECO:0000313" key="3">
    <source>
        <dbReference type="EMBL" id="SPO04806.1"/>
    </source>
</evidence>
<sequence>MPIANLPLKKPSSAPSSSAPSSSPPQSSDISIPEEYTHLPDRYGISLQTLAHVLKLREAPSERDILASASSSHQLQVCVMYADERSCFRGINSSGNIRWPVPAGSPSASWEKVYLLTQMQLTGSGEWGNLGKNRRKELMNQKKDVFSRLNKVVRCVIDLMGLRKDAEGLGNGLTVLRALEAGVWEEEGRELLQVDGIGKKLGEKLVGRGVSTMKQLAAVDSGHLDMLFGRNPPFGVGMAIRMKQFPMLAMAMTPMGRMNGSEDIGVFKVSLRYENKEVPRWKGLLIKVVFWLKVKDTNQLLWFCRDSISKLAGDGMRLVFGAKVGVGKEVVGYFSCEEIVGTMVSEEQTAL</sequence>
<evidence type="ECO:0000259" key="2">
    <source>
        <dbReference type="SMART" id="SM00973"/>
    </source>
</evidence>
<evidence type="ECO:0000313" key="4">
    <source>
        <dbReference type="Proteomes" id="UP001187682"/>
    </source>
</evidence>
<dbReference type="GO" id="GO:0016787">
    <property type="term" value="F:hydrolase activity"/>
    <property type="evidence" value="ECO:0007669"/>
    <property type="project" value="UniProtKB-KW"/>
</dbReference>
<dbReference type="InterPro" id="IPR004179">
    <property type="entry name" value="Sec63-dom"/>
</dbReference>
<dbReference type="PANTHER" id="PTHR47835">
    <property type="entry name" value="HFM1, ATP DEPENDENT DNA HELICASE HOMOLOG"/>
    <property type="match status" value="1"/>
</dbReference>
<dbReference type="AlphaFoldDB" id="A0AAE8N1P5"/>
<dbReference type="Gene3D" id="1.10.150.20">
    <property type="entry name" value="5' to 3' exonuclease, C-terminal subdomain"/>
    <property type="match status" value="1"/>
</dbReference>
<organism evidence="3 4">
    <name type="scientific">Cephalotrichum gorgonifer</name>
    <dbReference type="NCBI Taxonomy" id="2041049"/>
    <lineage>
        <taxon>Eukaryota</taxon>
        <taxon>Fungi</taxon>
        <taxon>Dikarya</taxon>
        <taxon>Ascomycota</taxon>
        <taxon>Pezizomycotina</taxon>
        <taxon>Sordariomycetes</taxon>
        <taxon>Hypocreomycetidae</taxon>
        <taxon>Microascales</taxon>
        <taxon>Microascaceae</taxon>
        <taxon>Cephalotrichum</taxon>
    </lineage>
</organism>
<dbReference type="SMART" id="SM00973">
    <property type="entry name" value="Sec63"/>
    <property type="match status" value="1"/>
</dbReference>
<name>A0AAE8N1P5_9PEZI</name>
<comment type="caution">
    <text evidence="3">The sequence shown here is derived from an EMBL/GenBank/DDBJ whole genome shotgun (WGS) entry which is preliminary data.</text>
</comment>
<dbReference type="InterPro" id="IPR052247">
    <property type="entry name" value="Meiotic_Crossover_Helicase"/>
</dbReference>
<accession>A0AAE8N1P5</accession>
<dbReference type="EMBL" id="ONZQ02000011">
    <property type="protein sequence ID" value="SPO04806.1"/>
    <property type="molecule type" value="Genomic_DNA"/>
</dbReference>
<keyword evidence="4" id="KW-1185">Reference proteome</keyword>